<evidence type="ECO:0000256" key="4">
    <source>
        <dbReference type="ARBA" id="ARBA00022840"/>
    </source>
</evidence>
<dbReference type="UniPathway" id="UPA00340">
    <property type="reaction ID" value="UER00458"/>
</dbReference>
<dbReference type="GO" id="GO:0008776">
    <property type="term" value="F:acetate kinase activity"/>
    <property type="evidence" value="ECO:0007669"/>
    <property type="project" value="UniProtKB-UniRule"/>
</dbReference>
<dbReference type="PANTHER" id="PTHR21060:SF15">
    <property type="entry name" value="ACETATE KINASE-RELATED"/>
    <property type="match status" value="1"/>
</dbReference>
<proteinExistence type="inferred from homology"/>
<dbReference type="PROSITE" id="PS01076">
    <property type="entry name" value="ACETATE_KINASE_2"/>
    <property type="match status" value="1"/>
</dbReference>
<dbReference type="HAMAP" id="MF_00020">
    <property type="entry name" value="Acetate_kinase"/>
    <property type="match status" value="1"/>
</dbReference>
<organism evidence="6 7">
    <name type="scientific">Ustilaginoidea virens</name>
    <name type="common">Rice false smut fungus</name>
    <name type="synonym">Villosiclava virens</name>
    <dbReference type="NCBI Taxonomy" id="1159556"/>
    <lineage>
        <taxon>Eukaryota</taxon>
        <taxon>Fungi</taxon>
        <taxon>Dikarya</taxon>
        <taxon>Ascomycota</taxon>
        <taxon>Pezizomycotina</taxon>
        <taxon>Sordariomycetes</taxon>
        <taxon>Hypocreomycetidae</taxon>
        <taxon>Hypocreales</taxon>
        <taxon>Clavicipitaceae</taxon>
        <taxon>Ustilaginoidea</taxon>
    </lineage>
</organism>
<evidence type="ECO:0000256" key="3">
    <source>
        <dbReference type="ARBA" id="ARBA00022777"/>
    </source>
</evidence>
<dbReference type="PRINTS" id="PR00471">
    <property type="entry name" value="ACETATEKNASE"/>
</dbReference>
<protein>
    <recommendedName>
        <fullName evidence="5">Probable acetate kinase</fullName>
        <ecNumber evidence="5">2.7.2.1</ecNumber>
    </recommendedName>
    <alternativeName>
        <fullName evidence="5">Acetokinase</fullName>
    </alternativeName>
</protein>
<feature type="site" description="Transition state stabilizer" evidence="5">
    <location>
        <position position="321"/>
    </location>
</feature>
<dbReference type="EC" id="2.7.2.1" evidence="5"/>
<dbReference type="GO" id="GO:0000287">
    <property type="term" value="F:magnesium ion binding"/>
    <property type="evidence" value="ECO:0007669"/>
    <property type="project" value="UniProtKB-UniRule"/>
</dbReference>
<accession>A0A1B5L6N2</accession>
<keyword evidence="5" id="KW-0460">Magnesium</keyword>
<keyword evidence="4 5" id="KW-0067">ATP-binding</keyword>
<reference evidence="7" key="1">
    <citation type="journal article" date="2016" name="Genome Announc.">
        <title>Genome sequence of Ustilaginoidea virens IPU010, a rice pathogenic fungus causing false smut.</title>
        <authorList>
            <person name="Kumagai T."/>
            <person name="Ishii T."/>
            <person name="Terai G."/>
            <person name="Umemura M."/>
            <person name="Machida M."/>
            <person name="Asai K."/>
        </authorList>
    </citation>
    <scope>NUCLEOTIDE SEQUENCE [LARGE SCALE GENOMIC DNA]</scope>
    <source>
        <strain evidence="7">IPU010</strain>
    </source>
</reference>
<feature type="site" description="Transition state stabilizer" evidence="5">
    <location>
        <position position="260"/>
    </location>
</feature>
<dbReference type="Proteomes" id="UP000054053">
    <property type="component" value="Unassembled WGS sequence"/>
</dbReference>
<dbReference type="EMBL" id="BBTG02000019">
    <property type="protein sequence ID" value="GAO18176.1"/>
    <property type="molecule type" value="Genomic_DNA"/>
</dbReference>
<dbReference type="GO" id="GO:0005524">
    <property type="term" value="F:ATP binding"/>
    <property type="evidence" value="ECO:0007669"/>
    <property type="project" value="UniProtKB-KW"/>
</dbReference>
<keyword evidence="5" id="KW-0479">Metal-binding</keyword>
<feature type="active site" description="Proton donor/acceptor" evidence="5">
    <location>
        <position position="228"/>
    </location>
</feature>
<feature type="binding site" evidence="5">
    <location>
        <begin position="288"/>
        <end position="292"/>
    </location>
    <ligand>
        <name>ATP</name>
        <dbReference type="ChEBI" id="CHEBI:30616"/>
    </ligand>
</feature>
<evidence type="ECO:0000313" key="6">
    <source>
        <dbReference type="EMBL" id="GAO18176.1"/>
    </source>
</evidence>
<comment type="pathway">
    <text evidence="5">Metabolic intermediate biosynthesis; acetyl-CoA biosynthesis; acetyl-CoA from acetate: step 1/2.</text>
</comment>
<dbReference type="SUPFAM" id="SSF53067">
    <property type="entry name" value="Actin-like ATPase domain"/>
    <property type="match status" value="2"/>
</dbReference>
<feature type="binding site" evidence="5">
    <location>
        <position position="172"/>
    </location>
    <ligand>
        <name>substrate</name>
    </ligand>
</feature>
<comment type="caution">
    <text evidence="6">The sequence shown here is derived from an EMBL/GenBank/DDBJ whole genome shotgun (WGS) entry which is preliminary data.</text>
</comment>
<dbReference type="PANTHER" id="PTHR21060">
    <property type="entry name" value="ACETATE KINASE"/>
    <property type="match status" value="1"/>
</dbReference>
<dbReference type="GO" id="GO:0006085">
    <property type="term" value="P:acetyl-CoA biosynthetic process"/>
    <property type="evidence" value="ECO:0007669"/>
    <property type="project" value="UniProtKB-UniRule"/>
</dbReference>
<evidence type="ECO:0000313" key="7">
    <source>
        <dbReference type="Proteomes" id="UP000054053"/>
    </source>
</evidence>
<dbReference type="Pfam" id="PF00871">
    <property type="entry name" value="Acetate_kinase"/>
    <property type="match status" value="1"/>
</dbReference>
<comment type="caution">
    <text evidence="5">Lacks conserved residue(s) required for the propagation of feature annotation.</text>
</comment>
<comment type="catalytic activity">
    <reaction evidence="5">
        <text>acetate + ATP = acetyl phosphate + ADP</text>
        <dbReference type="Rhea" id="RHEA:11352"/>
        <dbReference type="ChEBI" id="CHEBI:22191"/>
        <dbReference type="ChEBI" id="CHEBI:30089"/>
        <dbReference type="ChEBI" id="CHEBI:30616"/>
        <dbReference type="ChEBI" id="CHEBI:456216"/>
        <dbReference type="EC" id="2.7.2.1"/>
    </reaction>
</comment>
<dbReference type="GO" id="GO:0006083">
    <property type="term" value="P:acetate metabolic process"/>
    <property type="evidence" value="ECO:0007669"/>
    <property type="project" value="TreeGrafter"/>
</dbReference>
<feature type="binding site" evidence="5">
    <location>
        <position position="448"/>
    </location>
    <ligand>
        <name>Mg(2+)</name>
        <dbReference type="ChEBI" id="CHEBI:18420"/>
    </ligand>
</feature>
<name>A0A1B5L6N2_USTVR</name>
<dbReference type="Gene3D" id="3.30.420.40">
    <property type="match status" value="2"/>
</dbReference>
<evidence type="ECO:0000256" key="5">
    <source>
        <dbReference type="HAMAP-Rule" id="MF_03131"/>
    </source>
</evidence>
<evidence type="ECO:0000256" key="1">
    <source>
        <dbReference type="ARBA" id="ARBA00022679"/>
    </source>
</evidence>
<dbReference type="InterPro" id="IPR004372">
    <property type="entry name" value="Ac/propionate_kinase"/>
</dbReference>
<keyword evidence="3 5" id="KW-0418">Kinase</keyword>
<dbReference type="InterPro" id="IPR043129">
    <property type="entry name" value="ATPase_NBD"/>
</dbReference>
<dbReference type="InterPro" id="IPR023865">
    <property type="entry name" value="Aliphatic_acid_kinase_CS"/>
</dbReference>
<feature type="binding site" evidence="5">
    <location>
        <position position="88"/>
    </location>
    <ligand>
        <name>ATP</name>
        <dbReference type="ChEBI" id="CHEBI:30616"/>
    </ligand>
</feature>
<dbReference type="PROSITE" id="PS01075">
    <property type="entry name" value="ACETATE_KINASE_1"/>
    <property type="match status" value="1"/>
</dbReference>
<evidence type="ECO:0000256" key="2">
    <source>
        <dbReference type="ARBA" id="ARBA00022741"/>
    </source>
</evidence>
<dbReference type="InterPro" id="IPR000890">
    <property type="entry name" value="Aliphatic_acid_kin_short-chain"/>
</dbReference>
<feature type="binding site" evidence="5">
    <location>
        <position position="81"/>
    </location>
    <ligand>
        <name>Mg(2+)</name>
        <dbReference type="ChEBI" id="CHEBI:18420"/>
    </ligand>
</feature>
<comment type="similarity">
    <text evidence="5">Belongs to the acetokinase family.</text>
</comment>
<keyword evidence="2 5" id="KW-0547">Nucleotide-binding</keyword>
<keyword evidence="1 5" id="KW-0808">Transferase</keyword>
<comment type="cofactor">
    <cofactor evidence="5">
        <name>Mg(2+)</name>
        <dbReference type="ChEBI" id="CHEBI:18420"/>
    </cofactor>
</comment>
<gene>
    <name evidence="6" type="ORF">UVI_02037100</name>
</gene>
<sequence>MAWQARPGPIFQRWPIHSVSRSVGLVVPLCRLGKQISTLFNFLTPDRPSYRRLPKPRDSLHQTAERDAMAQNTKKIILSINAGSSSVKVSVYLAEKHLRPQQIAEAQLSGLTAPPAKLEYSRHGEPIVKDEEVSTEVVGQDEAFALLLDTLVKDGELREVGSKHDFSVACHRIVHGGDYTESRVINRDTYRHLEELGDLAPLHNGAALEIVESCMKQLPGATNVACFDSQFHATIPAHISTYPINPAVAGKNRLRKYGFHGLSYAFMARSVAEFLDRDLNQLNMIALHLGSGASACAVKGGRSWDTSMGLTPLEGLPGATRSGSVDPRAEEMLNKQSGWKALTGTTDFGAIAESDEPTHKLAFDLFVDRVCGFVGRYYVSLEGQVDALVFAGGIGEKSSRFRDEVVRRTNCLGFWMDGSRNSGRLGGVVEDIGAKDGRHRVLVCRTNEQLEMAREATKNEEMWA</sequence>
<dbReference type="AlphaFoldDB" id="A0A1B5L6N2"/>